<evidence type="ECO:0000313" key="3">
    <source>
        <dbReference type="Proteomes" id="UP000315252"/>
    </source>
</evidence>
<dbReference type="InterPro" id="IPR013096">
    <property type="entry name" value="Cupin_2"/>
</dbReference>
<dbReference type="InterPro" id="IPR014710">
    <property type="entry name" value="RmlC-like_jellyroll"/>
</dbReference>
<sequence>MSKSEARQIEHPQDKPAIETAEVVLPCESLPESLTFFTEQLGFRLDRIFPADAPATAVISGHGLRIRLEKGAGRNPGVLALRCADPGALTGGKTELTAPNGTRIELLQADPPLNLPPIDQSFVVTKMGGPEAWGIGRAGMRYRDLIPNRQGGRFIASHIAIPDGGLVPDMVHFHKARFQMIYCYKGWVHLLYEDQGPQFTMKAGDCVLQPPEIRHRVLECSPGFEVIEIGCPAEHMTCIDHDMPLPNGRVDPDRVFNGQKFVRHQAEKAEWQAGRLEGIEFRDIGIAAATNGLASAQVWRLKPGATQISAVKHAAEFVFYFVLEGSVSLNAQGQGTQDLSAGDSFVIPAGMVFGMVGASEGLELLEVALPADYGVELKA</sequence>
<dbReference type="InterPro" id="IPR011051">
    <property type="entry name" value="RmlC_Cupin_sf"/>
</dbReference>
<dbReference type="Gene3D" id="2.60.120.10">
    <property type="entry name" value="Jelly Rolls"/>
    <property type="match status" value="2"/>
</dbReference>
<evidence type="ECO:0000259" key="1">
    <source>
        <dbReference type="Pfam" id="PF07883"/>
    </source>
</evidence>
<gene>
    <name evidence="2" type="ORF">FKG95_14915</name>
</gene>
<dbReference type="OrthoDB" id="4762975at2"/>
<organism evidence="2 3">
    <name type="scientific">Denitrobaculum tricleocarpae</name>
    <dbReference type="NCBI Taxonomy" id="2591009"/>
    <lineage>
        <taxon>Bacteria</taxon>
        <taxon>Pseudomonadati</taxon>
        <taxon>Pseudomonadota</taxon>
        <taxon>Alphaproteobacteria</taxon>
        <taxon>Rhodospirillales</taxon>
        <taxon>Rhodospirillaceae</taxon>
        <taxon>Denitrobaculum</taxon>
    </lineage>
</organism>
<dbReference type="RefSeq" id="WP_142897196.1">
    <property type="nucleotide sequence ID" value="NZ_ML660056.1"/>
</dbReference>
<dbReference type="SUPFAM" id="SSF51182">
    <property type="entry name" value="RmlC-like cupins"/>
    <property type="match status" value="1"/>
</dbReference>
<protein>
    <submittedName>
        <fullName evidence="2">Cupin domain-containing protein</fullName>
    </submittedName>
</protein>
<feature type="domain" description="Cupin type-2" evidence="1">
    <location>
        <begin position="298"/>
        <end position="361"/>
    </location>
</feature>
<accession>A0A545TP32</accession>
<dbReference type="Pfam" id="PF07883">
    <property type="entry name" value="Cupin_2"/>
    <property type="match status" value="1"/>
</dbReference>
<dbReference type="InterPro" id="IPR029068">
    <property type="entry name" value="Glyas_Bleomycin-R_OHBP_Dase"/>
</dbReference>
<dbReference type="InterPro" id="IPR052538">
    <property type="entry name" value="Flavonoid_dioxygenase-like"/>
</dbReference>
<dbReference type="Proteomes" id="UP000315252">
    <property type="component" value="Unassembled WGS sequence"/>
</dbReference>
<dbReference type="EMBL" id="VHSH01000005">
    <property type="protein sequence ID" value="TQV78973.1"/>
    <property type="molecule type" value="Genomic_DNA"/>
</dbReference>
<dbReference type="CDD" id="cd06980">
    <property type="entry name" value="cupin_bxe_c0505"/>
    <property type="match status" value="1"/>
</dbReference>
<comment type="caution">
    <text evidence="2">The sequence shown here is derived from an EMBL/GenBank/DDBJ whole genome shotgun (WGS) entry which is preliminary data.</text>
</comment>
<name>A0A545TP32_9PROT</name>
<dbReference type="SUPFAM" id="SSF54593">
    <property type="entry name" value="Glyoxalase/Bleomycin resistance protein/Dihydroxybiphenyl dioxygenase"/>
    <property type="match status" value="1"/>
</dbReference>
<dbReference type="PANTHER" id="PTHR43346:SF1">
    <property type="entry name" value="QUERCETIN 2,3-DIOXYGENASE-RELATED"/>
    <property type="match status" value="1"/>
</dbReference>
<proteinExistence type="predicted"/>
<dbReference type="AlphaFoldDB" id="A0A545TP32"/>
<dbReference type="PANTHER" id="PTHR43346">
    <property type="entry name" value="LIGAND BINDING DOMAIN PROTEIN, PUTATIVE (AFU_ORTHOLOGUE AFUA_6G14370)-RELATED"/>
    <property type="match status" value="1"/>
</dbReference>
<keyword evidence="3" id="KW-1185">Reference proteome</keyword>
<reference evidence="2 3" key="1">
    <citation type="submission" date="2019-06" db="EMBL/GenBank/DDBJ databases">
        <title>Whole genome sequence for Rhodospirillaceae sp. R148.</title>
        <authorList>
            <person name="Wang G."/>
        </authorList>
    </citation>
    <scope>NUCLEOTIDE SEQUENCE [LARGE SCALE GENOMIC DNA]</scope>
    <source>
        <strain evidence="2 3">R148</strain>
    </source>
</reference>
<evidence type="ECO:0000313" key="2">
    <source>
        <dbReference type="EMBL" id="TQV78973.1"/>
    </source>
</evidence>